<evidence type="ECO:0000313" key="10">
    <source>
        <dbReference type="Proteomes" id="UP000465866"/>
    </source>
</evidence>
<keyword evidence="6 7" id="KW-0472">Membrane</keyword>
<keyword evidence="2" id="KW-0813">Transport</keyword>
<comment type="subcellular location">
    <subcellularLocation>
        <location evidence="1">Cell membrane</location>
        <topology evidence="1">Multi-pass membrane protein</topology>
    </subcellularLocation>
</comment>
<dbReference type="SUPFAM" id="SSF103473">
    <property type="entry name" value="MFS general substrate transporter"/>
    <property type="match status" value="1"/>
</dbReference>
<evidence type="ECO:0000256" key="4">
    <source>
        <dbReference type="ARBA" id="ARBA00022692"/>
    </source>
</evidence>
<evidence type="ECO:0000313" key="9">
    <source>
        <dbReference type="EMBL" id="BBX48716.1"/>
    </source>
</evidence>
<keyword evidence="4 7" id="KW-0812">Transmembrane</keyword>
<dbReference type="InterPro" id="IPR020846">
    <property type="entry name" value="MFS_dom"/>
</dbReference>
<feature type="transmembrane region" description="Helical" evidence="7">
    <location>
        <begin position="122"/>
        <end position="144"/>
    </location>
</feature>
<dbReference type="GO" id="GO:0005886">
    <property type="term" value="C:plasma membrane"/>
    <property type="evidence" value="ECO:0007669"/>
    <property type="project" value="UniProtKB-SubCell"/>
</dbReference>
<evidence type="ECO:0000256" key="2">
    <source>
        <dbReference type="ARBA" id="ARBA00022448"/>
    </source>
</evidence>
<feature type="transmembrane region" description="Helical" evidence="7">
    <location>
        <begin position="94"/>
        <end position="116"/>
    </location>
</feature>
<evidence type="ECO:0000259" key="8">
    <source>
        <dbReference type="PROSITE" id="PS50850"/>
    </source>
</evidence>
<evidence type="ECO:0000256" key="6">
    <source>
        <dbReference type="ARBA" id="ARBA00023136"/>
    </source>
</evidence>
<proteinExistence type="predicted"/>
<reference evidence="9 10" key="1">
    <citation type="journal article" date="2019" name="Emerg. Microbes Infect.">
        <title>Comprehensive subspecies identification of 175 nontuberculous mycobacteria species based on 7547 genomic profiles.</title>
        <authorList>
            <person name="Matsumoto Y."/>
            <person name="Kinjo T."/>
            <person name="Motooka D."/>
            <person name="Nabeya D."/>
            <person name="Jung N."/>
            <person name="Uechi K."/>
            <person name="Horii T."/>
            <person name="Iida T."/>
            <person name="Fujita J."/>
            <person name="Nakamura S."/>
        </authorList>
    </citation>
    <scope>NUCLEOTIDE SEQUENCE [LARGE SCALE GENOMIC DNA]</scope>
    <source>
        <strain evidence="9 10">JCM 12404</strain>
    </source>
</reference>
<evidence type="ECO:0000256" key="1">
    <source>
        <dbReference type="ARBA" id="ARBA00004651"/>
    </source>
</evidence>
<dbReference type="Proteomes" id="UP000465866">
    <property type="component" value="Chromosome"/>
</dbReference>
<evidence type="ECO:0000256" key="5">
    <source>
        <dbReference type="ARBA" id="ARBA00022989"/>
    </source>
</evidence>
<dbReference type="PANTHER" id="PTHR23513:SF11">
    <property type="entry name" value="STAPHYLOFERRIN A TRANSPORTER"/>
    <property type="match status" value="1"/>
</dbReference>
<feature type="domain" description="Major facilitator superfamily (MFS) profile" evidence="8">
    <location>
        <begin position="28"/>
        <end position="414"/>
    </location>
</feature>
<organism evidence="9 10">
    <name type="scientific">Mycobacterium cookii</name>
    <dbReference type="NCBI Taxonomy" id="1775"/>
    <lineage>
        <taxon>Bacteria</taxon>
        <taxon>Bacillati</taxon>
        <taxon>Actinomycetota</taxon>
        <taxon>Actinomycetes</taxon>
        <taxon>Mycobacteriales</taxon>
        <taxon>Mycobacteriaceae</taxon>
        <taxon>Mycobacterium</taxon>
    </lineage>
</organism>
<feature type="transmembrane region" description="Helical" evidence="7">
    <location>
        <begin position="60"/>
        <end position="82"/>
    </location>
</feature>
<dbReference type="Gene3D" id="1.20.1250.20">
    <property type="entry name" value="MFS general substrate transporter like domains"/>
    <property type="match status" value="1"/>
</dbReference>
<feature type="transmembrane region" description="Helical" evidence="7">
    <location>
        <begin position="362"/>
        <end position="380"/>
    </location>
</feature>
<feature type="transmembrane region" description="Helical" evidence="7">
    <location>
        <begin position="303"/>
        <end position="323"/>
    </location>
</feature>
<keyword evidence="10" id="KW-1185">Reference proteome</keyword>
<evidence type="ECO:0000256" key="3">
    <source>
        <dbReference type="ARBA" id="ARBA00022475"/>
    </source>
</evidence>
<dbReference type="CDD" id="cd06173">
    <property type="entry name" value="MFS_MefA_like"/>
    <property type="match status" value="1"/>
</dbReference>
<name>A0A7I7L426_9MYCO</name>
<dbReference type="InterPro" id="IPR010290">
    <property type="entry name" value="TM_effector"/>
</dbReference>
<feature type="transmembrane region" description="Helical" evidence="7">
    <location>
        <begin position="386"/>
        <end position="409"/>
    </location>
</feature>
<evidence type="ECO:0000256" key="7">
    <source>
        <dbReference type="SAM" id="Phobius"/>
    </source>
</evidence>
<feature type="transmembrane region" description="Helical" evidence="7">
    <location>
        <begin position="240"/>
        <end position="260"/>
    </location>
</feature>
<keyword evidence="5 7" id="KW-1133">Transmembrane helix</keyword>
<keyword evidence="3" id="KW-1003">Cell membrane</keyword>
<dbReference type="InterPro" id="IPR036259">
    <property type="entry name" value="MFS_trans_sf"/>
</dbReference>
<dbReference type="RefSeq" id="WP_308207505.1">
    <property type="nucleotide sequence ID" value="NZ_AP022569.1"/>
</dbReference>
<feature type="transmembrane region" description="Helical" evidence="7">
    <location>
        <begin position="272"/>
        <end position="291"/>
    </location>
</feature>
<protein>
    <submittedName>
        <fullName evidence="9">MFS transporter</fullName>
    </submittedName>
</protein>
<dbReference type="PROSITE" id="PS50850">
    <property type="entry name" value="MFS"/>
    <property type="match status" value="1"/>
</dbReference>
<feature type="transmembrane region" description="Helical" evidence="7">
    <location>
        <begin position="186"/>
        <end position="203"/>
    </location>
</feature>
<accession>A0A7I7L426</accession>
<sequence>MTAMTVSSDEVQSGHRETSAWAPLKISIYRNLFIAQLVSNIGTWMQTVGAQWFLVEHHSSATVIALVQTASLTPTLVLGLFGGVFADLFDRRRLLIVIQTYAVLTAAVLATLAFAGVLTPTWLLVFTVAIGCGSALTAPAWQAIQPELVPREQIPAAASLGSVTVNVARAIGPALAGVVVLQAGPAAVFALNAVSFAAIIVALRSWKRPGCAPVSDRESIGLSILAALRWVRHGPVTRRILLRSALFAFPASALWALLPVTAAQHWHMNSCGYGLVLAALGVGAVIGVALIAHIRRLCATNTVLAGSAAAYALGLAVIAIGPFGPAIPLLLVCGMAWIATLTTLNAAVQLSLPQWVRARGMAVYLLVFSGSQALGSYVWGLTAAHVGLASSLVTAAALLLLTAASVAVLPLRPETGTLDLTTSTAWPTPTLVFQPDPTDGPVLVSTSYHVADDRIDQFTAAMLKVGRSRSRTGGYRWRLYRSGEDPELVIEEFTVPSWAEFDRQHSTRWLASDHAALASALRCTVDGRAEEHWYFALAGPTGARGGPPRADASASGQRSVVLNGILPQPWANPRV</sequence>
<dbReference type="EMBL" id="AP022569">
    <property type="protein sequence ID" value="BBX48716.1"/>
    <property type="molecule type" value="Genomic_DNA"/>
</dbReference>
<gene>
    <name evidence="9" type="ORF">MCOO_47310</name>
</gene>
<dbReference type="AlphaFoldDB" id="A0A7I7L426"/>
<dbReference type="KEGG" id="mcoo:MCOO_47310"/>
<dbReference type="Pfam" id="PF05977">
    <property type="entry name" value="MFS_3"/>
    <property type="match status" value="1"/>
</dbReference>
<dbReference type="PANTHER" id="PTHR23513">
    <property type="entry name" value="INTEGRAL MEMBRANE EFFLUX PROTEIN-RELATED"/>
    <property type="match status" value="1"/>
</dbReference>
<feature type="transmembrane region" description="Helical" evidence="7">
    <location>
        <begin position="329"/>
        <end position="350"/>
    </location>
</feature>
<dbReference type="GO" id="GO:0022857">
    <property type="term" value="F:transmembrane transporter activity"/>
    <property type="evidence" value="ECO:0007669"/>
    <property type="project" value="InterPro"/>
</dbReference>